<reference evidence="1 2" key="1">
    <citation type="journal article" date="2014" name="Genome Announc.">
        <title>Complete genome sequences of nine mycobacteriophages.</title>
        <authorList>
            <person name="Franceschelli J.J."/>
            <person name="Suarez C.A."/>
            <person name="Teran L."/>
            <person name="Raya R.R."/>
            <person name="Morbidoni H.R."/>
        </authorList>
    </citation>
    <scope>NUCLEOTIDE SEQUENCE [LARGE SCALE GENOMIC DNA]</scope>
</reference>
<gene>
    <name evidence="1" type="ORF">32HC_4</name>
</gene>
<name>W8EC86_9CAUD</name>
<evidence type="ECO:0000313" key="1">
    <source>
        <dbReference type="EMBL" id="AHJ86282.1"/>
    </source>
</evidence>
<accession>W8EC86</accession>
<dbReference type="EMBL" id="KJ028219">
    <property type="protein sequence ID" value="AHJ86282.1"/>
    <property type="molecule type" value="Genomic_DNA"/>
</dbReference>
<organism evidence="1 2">
    <name type="scientific">Mycobacterium phage 32HC</name>
    <dbReference type="NCBI Taxonomy" id="1445729"/>
    <lineage>
        <taxon>Viruses</taxon>
        <taxon>Duplodnaviria</taxon>
        <taxon>Heunggongvirae</taxon>
        <taxon>Uroviricota</taxon>
        <taxon>Caudoviricetes</taxon>
        <taxon>Trigintaduovirus</taxon>
        <taxon>Trigintaduovirus 32HC</taxon>
    </lineage>
</organism>
<evidence type="ECO:0000313" key="2">
    <source>
        <dbReference type="Proteomes" id="UP000201080"/>
    </source>
</evidence>
<dbReference type="Proteomes" id="UP000201080">
    <property type="component" value="Segment"/>
</dbReference>
<dbReference type="RefSeq" id="YP_009009475.1">
    <property type="nucleotide sequence ID" value="NC_023602.1"/>
</dbReference>
<dbReference type="KEGG" id="vg:18505967"/>
<proteinExistence type="predicted"/>
<keyword evidence="2" id="KW-1185">Reference proteome</keyword>
<sequence>MPPQYRPPALPLPLDLRHGDAERIAELCERSSEPLVPWQRALLDRFESASIAEQFEQIVRAMR</sequence>
<protein>
    <submittedName>
        <fullName evidence="1">Uncharacterized protein</fullName>
    </submittedName>
</protein>